<feature type="compositionally biased region" description="Low complexity" evidence="2">
    <location>
        <begin position="719"/>
        <end position="728"/>
    </location>
</feature>
<dbReference type="EMBL" id="JAQOSK010000011">
    <property type="protein sequence ID" value="MDC2958153.1"/>
    <property type="molecule type" value="Genomic_DNA"/>
</dbReference>
<comment type="caution">
    <text evidence="4">The sequence shown here is derived from an EMBL/GenBank/DDBJ whole genome shotgun (WGS) entry which is preliminary data.</text>
</comment>
<dbReference type="Proteomes" id="UP001221328">
    <property type="component" value="Unassembled WGS sequence"/>
</dbReference>
<protein>
    <submittedName>
        <fullName evidence="4">TraM recognition domain-containing protein</fullName>
    </submittedName>
</protein>
<evidence type="ECO:0000256" key="2">
    <source>
        <dbReference type="SAM" id="MobiDB-lite"/>
    </source>
</evidence>
<gene>
    <name evidence="4" type="ORF">PO587_27275</name>
</gene>
<dbReference type="CDD" id="cd01127">
    <property type="entry name" value="TrwB_TraG_TraD_VirD4"/>
    <property type="match status" value="1"/>
</dbReference>
<dbReference type="Gene3D" id="3.40.50.300">
    <property type="entry name" value="P-loop containing nucleotide triphosphate hydrolases"/>
    <property type="match status" value="2"/>
</dbReference>
<dbReference type="PANTHER" id="PTHR30121">
    <property type="entry name" value="UNCHARACTERIZED PROTEIN YJGR-RELATED"/>
    <property type="match status" value="1"/>
</dbReference>
<dbReference type="PANTHER" id="PTHR30121:SF6">
    <property type="entry name" value="SLR6007 PROTEIN"/>
    <property type="match status" value="1"/>
</dbReference>
<dbReference type="InterPro" id="IPR051162">
    <property type="entry name" value="T4SS_component"/>
</dbReference>
<feature type="domain" description="TraD/TraG TraM recognition site" evidence="3">
    <location>
        <begin position="559"/>
        <end position="636"/>
    </location>
</feature>
<dbReference type="Pfam" id="PF12696">
    <property type="entry name" value="TraG-D_C"/>
    <property type="match status" value="1"/>
</dbReference>
<feature type="region of interest" description="Disordered" evidence="2">
    <location>
        <begin position="661"/>
        <end position="728"/>
    </location>
</feature>
<keyword evidence="5" id="KW-1185">Reference proteome</keyword>
<feature type="region of interest" description="Disordered" evidence="2">
    <location>
        <begin position="149"/>
        <end position="170"/>
    </location>
</feature>
<sequence>MTTQIYQLNFPSDLDADQVGTWLTAVSGTLTTGPRRLLNVSSIAFEVEARETGIQYRLVVPEGTADFLTSQLRALVPGSTVQPAGADGAAHQWTLAVELGQTNPRRSLGTMNPKAISASLLASLQGIGRGEALLLQWVVSPALRQRPPVEREEGMARRSMGHALGGRNDRDRINDIRTKLSEPNFLGVLRVAVKAPSKERGEHLLARVRASLRAVGSSSNRLKQRLMTSGRVISRVHERAVPTLFPMQLAGSELVGLICWPVGSPHVAGLPAARSRQLAATGAIPRTGRVLARSNFPGAERLLALTPEESTWHMQVVGPTGSGKTALLTNLISQDMNAGRGVILIESKGDLFRAVLDRVPEGRLQDVVLLDVGDTDHPVGFNILQGSPFVVAADIQRLFDHLYPQDARGVRVRQGFYHLILTLMMSAGTSSPMTFADIGPLAVPRADQVEFSKNLVRGVAHIEDLAAWWGGIDDRMRSSHFQPLMDRIWQLNNRPSIRNIIGQSASTIDLRDVIRGNKILLVNLGRATEGKDTAGLLGSLLLNAVWSVVQAGAANPARPTMLYLDEFQDFINLPIAPADMFAQARSLGLAMTVAHQHLAQLTRELQDATQNNARSTVVFQTSADEARSFARQFGRSVTDEDFMNQRRFEVLMRLATEDGVSSPVTGVTLPPVDPTGSAAEVRRRSRAAYGRSAAAVNEEIKRRRGGQPAPATSTRRPRFGGPRSSSDA</sequence>
<proteinExistence type="predicted"/>
<feature type="coiled-coil region" evidence="1">
    <location>
        <begin position="591"/>
        <end position="618"/>
    </location>
</feature>
<dbReference type="InterPro" id="IPR027417">
    <property type="entry name" value="P-loop_NTPase"/>
</dbReference>
<organism evidence="4 5">
    <name type="scientific">Streptomyces gilvifuscus</name>
    <dbReference type="NCBI Taxonomy" id="1550617"/>
    <lineage>
        <taxon>Bacteria</taxon>
        <taxon>Bacillati</taxon>
        <taxon>Actinomycetota</taxon>
        <taxon>Actinomycetes</taxon>
        <taxon>Kitasatosporales</taxon>
        <taxon>Streptomycetaceae</taxon>
        <taxon>Streptomyces</taxon>
    </lineage>
</organism>
<reference evidence="4 5" key="1">
    <citation type="journal article" date="2015" name="Int. J. Syst. Evol. Microbiol.">
        <title>Streptomyces gilvifuscus sp. nov., an actinomycete that produces antibacterial compounds isolated from soil.</title>
        <authorList>
            <person name="Nguyen T.M."/>
            <person name="Kim J."/>
        </authorList>
    </citation>
    <scope>NUCLEOTIDE SEQUENCE [LARGE SCALE GENOMIC DNA]</scope>
    <source>
        <strain evidence="4 5">T113</strain>
    </source>
</reference>
<keyword evidence="1" id="KW-0175">Coiled coil</keyword>
<evidence type="ECO:0000313" key="4">
    <source>
        <dbReference type="EMBL" id="MDC2958153.1"/>
    </source>
</evidence>
<dbReference type="InterPro" id="IPR032689">
    <property type="entry name" value="TraG-D_C"/>
</dbReference>
<evidence type="ECO:0000259" key="3">
    <source>
        <dbReference type="Pfam" id="PF12696"/>
    </source>
</evidence>
<accession>A0ABT5G039</accession>
<dbReference type="SUPFAM" id="SSF52540">
    <property type="entry name" value="P-loop containing nucleoside triphosphate hydrolases"/>
    <property type="match status" value="1"/>
</dbReference>
<name>A0ABT5G039_9ACTN</name>
<dbReference type="RefSeq" id="WP_272177053.1">
    <property type="nucleotide sequence ID" value="NZ_JAQOSK010000011.1"/>
</dbReference>
<evidence type="ECO:0000313" key="5">
    <source>
        <dbReference type="Proteomes" id="UP001221328"/>
    </source>
</evidence>
<evidence type="ECO:0000256" key="1">
    <source>
        <dbReference type="SAM" id="Coils"/>
    </source>
</evidence>